<feature type="transmembrane region" description="Helical" evidence="7">
    <location>
        <begin position="380"/>
        <end position="398"/>
    </location>
</feature>
<dbReference type="InterPro" id="IPR035897">
    <property type="entry name" value="Toll_tir_struct_dom_sf"/>
</dbReference>
<dbReference type="SUPFAM" id="SSF52058">
    <property type="entry name" value="L domain-like"/>
    <property type="match status" value="1"/>
</dbReference>
<protein>
    <recommendedName>
        <fullName evidence="8">TIR domain-containing protein</fullName>
    </recommendedName>
</protein>
<keyword evidence="3 7" id="KW-0812">Transmembrane</keyword>
<dbReference type="AlphaFoldDB" id="A0AA88XJA8"/>
<keyword evidence="4" id="KW-0732">Signal</keyword>
<keyword evidence="10" id="KW-1185">Reference proteome</keyword>
<evidence type="ECO:0000256" key="5">
    <source>
        <dbReference type="ARBA" id="ARBA00022989"/>
    </source>
</evidence>
<sequence length="582" mass="68337">MITSDTLYEQDEHLYELDCPFRSSKLWDFGTFRQMTSQLPDFSYNIALNISCNHTGKISLPWPMRASRLRFLTVDKCHIYNYSAEFVDESILSIPDSLRYFKFIDPIIHQTLSGLIREYQMGNNRSHAAKCGPEKVYYWGLQNITYIFPRFSLRASNSSQFKMLRTVAKAYLGKTKKESKINCVYENLKVYDHSRSNSIGKDTIRRMVREGKYPELLVFNLSRTNVLEIPELLQDWRLYFPKLMYLDLRYNNIKDFRFIVDYDDSDKKNKSVGVIDLRNNNITSISYRTLRSMRHHGSLKVDIRDNPISCVCEMREFVHYLKKPNNNFTLNAHVTGNKYLYLRDLTCANPPHVRGRRILSLSDRELGCEKEISFIEEGPVIALSFIIILVLCTAFLFIRYREEITILAFTRLNIILPCHATEHDDAKKYDAFVAYSQYDAVWVVNTLRRRLENPDNGAPFKLCLHHRDFEVGAAIFDNIMSSVKNSRHTILVLSRNFLQSEWCIMEFRTAFHQSLLERKKHLIIALLEDIPEEEMDLDLKRCLKTLTYVEAGDHLFWDKLIYALSSKKRRTRKNDDVVGELV</sequence>
<evidence type="ECO:0000313" key="9">
    <source>
        <dbReference type="EMBL" id="KAK3085435.1"/>
    </source>
</evidence>
<dbReference type="PROSITE" id="PS50104">
    <property type="entry name" value="TIR"/>
    <property type="match status" value="1"/>
</dbReference>
<evidence type="ECO:0000256" key="1">
    <source>
        <dbReference type="ARBA" id="ARBA00004167"/>
    </source>
</evidence>
<evidence type="ECO:0000256" key="6">
    <source>
        <dbReference type="ARBA" id="ARBA00023136"/>
    </source>
</evidence>
<gene>
    <name evidence="9" type="ORF">FSP39_003251</name>
</gene>
<dbReference type="SMART" id="SM00255">
    <property type="entry name" value="TIR"/>
    <property type="match status" value="1"/>
</dbReference>
<dbReference type="Pfam" id="PF01463">
    <property type="entry name" value="LRRCT"/>
    <property type="match status" value="1"/>
</dbReference>
<dbReference type="GO" id="GO:0007165">
    <property type="term" value="P:signal transduction"/>
    <property type="evidence" value="ECO:0007669"/>
    <property type="project" value="InterPro"/>
</dbReference>
<keyword evidence="2" id="KW-0433">Leucine-rich repeat</keyword>
<evidence type="ECO:0000259" key="8">
    <source>
        <dbReference type="PROSITE" id="PS50104"/>
    </source>
</evidence>
<dbReference type="InterPro" id="IPR000157">
    <property type="entry name" value="TIR_dom"/>
</dbReference>
<dbReference type="Pfam" id="PF01582">
    <property type="entry name" value="TIR"/>
    <property type="match status" value="1"/>
</dbReference>
<comment type="subcellular location">
    <subcellularLocation>
        <location evidence="1">Membrane</location>
        <topology evidence="1">Single-pass membrane protein</topology>
    </subcellularLocation>
</comment>
<dbReference type="GO" id="GO:0005886">
    <property type="term" value="C:plasma membrane"/>
    <property type="evidence" value="ECO:0007669"/>
    <property type="project" value="TreeGrafter"/>
</dbReference>
<keyword evidence="5 7" id="KW-1133">Transmembrane helix</keyword>
<evidence type="ECO:0000313" key="10">
    <source>
        <dbReference type="Proteomes" id="UP001186944"/>
    </source>
</evidence>
<keyword evidence="6 7" id="KW-0472">Membrane</keyword>
<dbReference type="PANTHER" id="PTHR24365">
    <property type="entry name" value="TOLL-LIKE RECEPTOR"/>
    <property type="match status" value="1"/>
</dbReference>
<comment type="caution">
    <text evidence="9">The sequence shown here is derived from an EMBL/GenBank/DDBJ whole genome shotgun (WGS) entry which is preliminary data.</text>
</comment>
<feature type="domain" description="TIR" evidence="8">
    <location>
        <begin position="427"/>
        <end position="564"/>
    </location>
</feature>
<evidence type="ECO:0000256" key="4">
    <source>
        <dbReference type="ARBA" id="ARBA00022729"/>
    </source>
</evidence>
<accession>A0AA88XJA8</accession>
<dbReference type="FunFam" id="3.40.50.10140:FF:000021">
    <property type="entry name" value="Toll receptor 13"/>
    <property type="match status" value="1"/>
</dbReference>
<dbReference type="SUPFAM" id="SSF52200">
    <property type="entry name" value="Toll/Interleukin receptor TIR domain"/>
    <property type="match status" value="1"/>
</dbReference>
<dbReference type="EMBL" id="VSWD01000012">
    <property type="protein sequence ID" value="KAK3085435.1"/>
    <property type="molecule type" value="Genomic_DNA"/>
</dbReference>
<dbReference type="SMART" id="SM00082">
    <property type="entry name" value="LRRCT"/>
    <property type="match status" value="1"/>
</dbReference>
<reference evidence="9" key="1">
    <citation type="submission" date="2019-08" db="EMBL/GenBank/DDBJ databases">
        <title>The improved chromosome-level genome for the pearl oyster Pinctada fucata martensii using PacBio sequencing and Hi-C.</title>
        <authorList>
            <person name="Zheng Z."/>
        </authorList>
    </citation>
    <scope>NUCLEOTIDE SEQUENCE</scope>
    <source>
        <strain evidence="9">ZZ-2019</strain>
        <tissue evidence="9">Adductor muscle</tissue>
    </source>
</reference>
<dbReference type="Gene3D" id="3.40.50.10140">
    <property type="entry name" value="Toll/interleukin-1 receptor homology (TIR) domain"/>
    <property type="match status" value="1"/>
</dbReference>
<dbReference type="InterPro" id="IPR032675">
    <property type="entry name" value="LRR_dom_sf"/>
</dbReference>
<dbReference type="PRINTS" id="PR01537">
    <property type="entry name" value="INTRLKN1R1F"/>
</dbReference>
<evidence type="ECO:0000256" key="3">
    <source>
        <dbReference type="ARBA" id="ARBA00022692"/>
    </source>
</evidence>
<evidence type="ECO:0000256" key="7">
    <source>
        <dbReference type="SAM" id="Phobius"/>
    </source>
</evidence>
<evidence type="ECO:0000256" key="2">
    <source>
        <dbReference type="ARBA" id="ARBA00022614"/>
    </source>
</evidence>
<dbReference type="GO" id="GO:0038023">
    <property type="term" value="F:signaling receptor activity"/>
    <property type="evidence" value="ECO:0007669"/>
    <property type="project" value="TreeGrafter"/>
</dbReference>
<proteinExistence type="predicted"/>
<dbReference type="PANTHER" id="PTHR24365:SF541">
    <property type="entry name" value="PROTEIN TOLL-RELATED"/>
    <property type="match status" value="1"/>
</dbReference>
<dbReference type="InterPro" id="IPR000483">
    <property type="entry name" value="Cys-rich_flank_reg_C"/>
</dbReference>
<name>A0AA88XJA8_PINIB</name>
<dbReference type="Gene3D" id="3.80.10.10">
    <property type="entry name" value="Ribonuclease Inhibitor"/>
    <property type="match status" value="1"/>
</dbReference>
<dbReference type="Proteomes" id="UP001186944">
    <property type="component" value="Unassembled WGS sequence"/>
</dbReference>
<organism evidence="9 10">
    <name type="scientific">Pinctada imbricata</name>
    <name type="common">Atlantic pearl-oyster</name>
    <name type="synonym">Pinctada martensii</name>
    <dbReference type="NCBI Taxonomy" id="66713"/>
    <lineage>
        <taxon>Eukaryota</taxon>
        <taxon>Metazoa</taxon>
        <taxon>Spiralia</taxon>
        <taxon>Lophotrochozoa</taxon>
        <taxon>Mollusca</taxon>
        <taxon>Bivalvia</taxon>
        <taxon>Autobranchia</taxon>
        <taxon>Pteriomorphia</taxon>
        <taxon>Pterioida</taxon>
        <taxon>Pterioidea</taxon>
        <taxon>Pteriidae</taxon>
        <taxon>Pinctada</taxon>
    </lineage>
</organism>